<dbReference type="OrthoDB" id="5545891at2759"/>
<dbReference type="AlphaFoldDB" id="A0A0B7ND59"/>
<reference evidence="2 3" key="1">
    <citation type="submission" date="2014-09" db="EMBL/GenBank/DDBJ databases">
        <authorList>
            <person name="Ellenberger Sabrina"/>
        </authorList>
    </citation>
    <scope>NUCLEOTIDE SEQUENCE [LARGE SCALE GENOMIC DNA]</scope>
    <source>
        <strain evidence="2 3">CBS 412.66</strain>
    </source>
</reference>
<feature type="non-terminal residue" evidence="2">
    <location>
        <position position="1"/>
    </location>
</feature>
<evidence type="ECO:0000313" key="3">
    <source>
        <dbReference type="Proteomes" id="UP000054107"/>
    </source>
</evidence>
<gene>
    <name evidence="2" type="primary">PARPA_07428.1 scaffold 27620</name>
</gene>
<dbReference type="STRING" id="35722.A0A0B7ND59"/>
<name>A0A0B7ND59_9FUNG</name>
<feature type="region of interest" description="Disordered" evidence="1">
    <location>
        <begin position="134"/>
        <end position="171"/>
    </location>
</feature>
<feature type="compositionally biased region" description="Basic residues" evidence="1">
    <location>
        <begin position="140"/>
        <end position="149"/>
    </location>
</feature>
<dbReference type="Proteomes" id="UP000054107">
    <property type="component" value="Unassembled WGS sequence"/>
</dbReference>
<dbReference type="EMBL" id="LN729573">
    <property type="protein sequence ID" value="CEP13367.1"/>
    <property type="molecule type" value="Genomic_DNA"/>
</dbReference>
<evidence type="ECO:0000256" key="1">
    <source>
        <dbReference type="SAM" id="MobiDB-lite"/>
    </source>
</evidence>
<sequence length="171" mass="18934">QFLQSYPRNVLRQYDPPVTKSIQLGNATKRLDQQLSNVQFRPSGVTRSIDSFPYDTFRNQSETVPAQVARGFAVCIHEMLSDVASHISQLRSDKVCADNCLPSVPLVPPQRDPGPLLDAPRIIEQTKLCQSLVNISSSQHRNRSRKRNGSSKTSQSSGSTNNVFVVPGNVD</sequence>
<protein>
    <submittedName>
        <fullName evidence="2">Uncharacterized protein</fullName>
    </submittedName>
</protein>
<proteinExistence type="predicted"/>
<keyword evidence="3" id="KW-1185">Reference proteome</keyword>
<evidence type="ECO:0000313" key="2">
    <source>
        <dbReference type="EMBL" id="CEP13367.1"/>
    </source>
</evidence>
<feature type="compositionally biased region" description="Low complexity" evidence="1">
    <location>
        <begin position="150"/>
        <end position="162"/>
    </location>
</feature>
<organism evidence="2 3">
    <name type="scientific">Parasitella parasitica</name>
    <dbReference type="NCBI Taxonomy" id="35722"/>
    <lineage>
        <taxon>Eukaryota</taxon>
        <taxon>Fungi</taxon>
        <taxon>Fungi incertae sedis</taxon>
        <taxon>Mucoromycota</taxon>
        <taxon>Mucoromycotina</taxon>
        <taxon>Mucoromycetes</taxon>
        <taxon>Mucorales</taxon>
        <taxon>Mucorineae</taxon>
        <taxon>Mucoraceae</taxon>
        <taxon>Parasitella</taxon>
    </lineage>
</organism>
<accession>A0A0B7ND59</accession>